<keyword evidence="2 6" id="KW-0409">Iron storage</keyword>
<dbReference type="GO" id="GO:0004322">
    <property type="term" value="F:ferroxidase activity"/>
    <property type="evidence" value="ECO:0007669"/>
    <property type="project" value="UniProtKB-EC"/>
</dbReference>
<evidence type="ECO:0000256" key="1">
    <source>
        <dbReference type="ARBA" id="ARBA00007513"/>
    </source>
</evidence>
<feature type="binding site" evidence="5">
    <location>
        <position position="24"/>
    </location>
    <ligand>
        <name>Fe cation</name>
        <dbReference type="ChEBI" id="CHEBI:24875"/>
        <label>1</label>
    </ligand>
</feature>
<evidence type="ECO:0000256" key="6">
    <source>
        <dbReference type="RuleBase" id="RU361145"/>
    </source>
</evidence>
<evidence type="ECO:0000256" key="5">
    <source>
        <dbReference type="PIRSR" id="PIRSR601519-1"/>
    </source>
</evidence>
<dbReference type="Pfam" id="PF00210">
    <property type="entry name" value="Ferritin"/>
    <property type="match status" value="1"/>
</dbReference>
<comment type="caution">
    <text evidence="8">The sequence shown here is derived from an EMBL/GenBank/DDBJ whole genome shotgun (WGS) entry which is preliminary data.</text>
</comment>
<keyword evidence="4 5" id="KW-0408">Iron</keyword>
<dbReference type="GO" id="GO:0005737">
    <property type="term" value="C:cytoplasm"/>
    <property type="evidence" value="ECO:0007669"/>
    <property type="project" value="TreeGrafter"/>
</dbReference>
<evidence type="ECO:0000313" key="9">
    <source>
        <dbReference type="Proteomes" id="UP000747542"/>
    </source>
</evidence>
<evidence type="ECO:0000256" key="2">
    <source>
        <dbReference type="ARBA" id="ARBA00022434"/>
    </source>
</evidence>
<dbReference type="EMBL" id="JAHLQT010002534">
    <property type="protein sequence ID" value="KAG7177002.1"/>
    <property type="molecule type" value="Genomic_DNA"/>
</dbReference>
<protein>
    <recommendedName>
        <fullName evidence="6">Ferritin</fullName>
        <ecNumber evidence="6">1.16.3.1</ecNumber>
    </recommendedName>
</protein>
<reference evidence="8" key="1">
    <citation type="journal article" date="2021" name="Sci. Adv.">
        <title>The American lobster genome reveals insights on longevity, neural, and immune adaptations.</title>
        <authorList>
            <person name="Polinski J.M."/>
            <person name="Zimin A.V."/>
            <person name="Clark K.F."/>
            <person name="Kohn A.B."/>
            <person name="Sadowski N."/>
            <person name="Timp W."/>
            <person name="Ptitsyn A."/>
            <person name="Khanna P."/>
            <person name="Romanova D.Y."/>
            <person name="Williams P."/>
            <person name="Greenwood S.J."/>
            <person name="Moroz L.L."/>
            <person name="Walt D.R."/>
            <person name="Bodnar A.G."/>
        </authorList>
    </citation>
    <scope>NUCLEOTIDE SEQUENCE</scope>
    <source>
        <strain evidence="8">GMGI-L3</strain>
    </source>
</reference>
<dbReference type="PANTHER" id="PTHR11431:SF75">
    <property type="entry name" value="FERRITIN"/>
    <property type="match status" value="1"/>
</dbReference>
<keyword evidence="9" id="KW-1185">Reference proteome</keyword>
<keyword evidence="6" id="KW-0560">Oxidoreductase</keyword>
<dbReference type="GO" id="GO:0006826">
    <property type="term" value="P:iron ion transport"/>
    <property type="evidence" value="ECO:0007669"/>
    <property type="project" value="InterPro"/>
</dbReference>
<evidence type="ECO:0000259" key="7">
    <source>
        <dbReference type="PROSITE" id="PS50905"/>
    </source>
</evidence>
<feature type="domain" description="Ferritin-like diiron" evidence="7">
    <location>
        <begin position="7"/>
        <end position="156"/>
    </location>
</feature>
<dbReference type="InterPro" id="IPR008331">
    <property type="entry name" value="Ferritin_DPS_dom"/>
</dbReference>
<dbReference type="OrthoDB" id="186462at2759"/>
<name>A0A8J5TTW1_HOMAM</name>
<organism evidence="8 9">
    <name type="scientific">Homarus americanus</name>
    <name type="common">American lobster</name>
    <dbReference type="NCBI Taxonomy" id="6706"/>
    <lineage>
        <taxon>Eukaryota</taxon>
        <taxon>Metazoa</taxon>
        <taxon>Ecdysozoa</taxon>
        <taxon>Arthropoda</taxon>
        <taxon>Crustacea</taxon>
        <taxon>Multicrustacea</taxon>
        <taxon>Malacostraca</taxon>
        <taxon>Eumalacostraca</taxon>
        <taxon>Eucarida</taxon>
        <taxon>Decapoda</taxon>
        <taxon>Pleocyemata</taxon>
        <taxon>Astacidea</taxon>
        <taxon>Nephropoidea</taxon>
        <taxon>Nephropidae</taxon>
        <taxon>Homarus</taxon>
    </lineage>
</organism>
<dbReference type="PROSITE" id="PS50905">
    <property type="entry name" value="FERRITIN_LIKE"/>
    <property type="match status" value="1"/>
</dbReference>
<evidence type="ECO:0000313" key="8">
    <source>
        <dbReference type="EMBL" id="KAG7177002.1"/>
    </source>
</evidence>
<feature type="binding site" evidence="5">
    <location>
        <position position="138"/>
    </location>
    <ligand>
        <name>Fe cation</name>
        <dbReference type="ChEBI" id="CHEBI:24875"/>
        <label>1</label>
    </ligand>
</feature>
<gene>
    <name evidence="8" type="primary">Fri-L1</name>
    <name evidence="8" type="ORF">Hamer_G000220</name>
</gene>
<evidence type="ECO:0000256" key="3">
    <source>
        <dbReference type="ARBA" id="ARBA00022723"/>
    </source>
</evidence>
<dbReference type="GO" id="GO:0006879">
    <property type="term" value="P:intracellular iron ion homeostasis"/>
    <property type="evidence" value="ECO:0007669"/>
    <property type="project" value="UniProtKB-KW"/>
</dbReference>
<comment type="catalytic activity">
    <reaction evidence="6">
        <text>4 Fe(2+) + O2 + 4 H(+) = 4 Fe(3+) + 2 H2O</text>
        <dbReference type="Rhea" id="RHEA:11148"/>
        <dbReference type="ChEBI" id="CHEBI:15377"/>
        <dbReference type="ChEBI" id="CHEBI:15378"/>
        <dbReference type="ChEBI" id="CHEBI:15379"/>
        <dbReference type="ChEBI" id="CHEBI:29033"/>
        <dbReference type="ChEBI" id="CHEBI:29034"/>
        <dbReference type="EC" id="1.16.3.1"/>
    </reaction>
</comment>
<evidence type="ECO:0000256" key="4">
    <source>
        <dbReference type="ARBA" id="ARBA00023004"/>
    </source>
</evidence>
<sequence length="169" mass="19326">MASAIRQNYHEESEAAINKHINLELHASYTFLSMGYHFERDDVALPGLSKFFKDHSDFELDNAQTLMKYQNQRGGRVVLQAIPAPCQQEWGQGMEALQVALDLKKQINKSLLDVREVASKKDDAHAAHYLDDTFLDEQIKTIKKLGDMLKQLQRAGEKDLGLHIFDRDL</sequence>
<keyword evidence="3 5" id="KW-0479">Metal-binding</keyword>
<dbReference type="GO" id="GO:0008199">
    <property type="term" value="F:ferric iron binding"/>
    <property type="evidence" value="ECO:0007669"/>
    <property type="project" value="InterPro"/>
</dbReference>
<comment type="function">
    <text evidence="6">Stores iron in a soluble, non-toxic, readily available form. Important for iron homeostasis. Iron is taken up in the ferrous form and deposited as ferric hydroxides after oxidation.</text>
</comment>
<accession>A0A8J5TTW1</accession>
<feature type="binding site" evidence="5">
    <location>
        <position position="59"/>
    </location>
    <ligand>
        <name>Fe cation</name>
        <dbReference type="ChEBI" id="CHEBI:24875"/>
        <label>1</label>
    </ligand>
</feature>
<dbReference type="PANTHER" id="PTHR11431">
    <property type="entry name" value="FERRITIN"/>
    <property type="match status" value="1"/>
</dbReference>
<dbReference type="EC" id="1.16.3.1" evidence="6"/>
<dbReference type="AlphaFoldDB" id="A0A8J5TTW1"/>
<dbReference type="Proteomes" id="UP000747542">
    <property type="component" value="Unassembled WGS sequence"/>
</dbReference>
<dbReference type="FunFam" id="1.20.1260.10:FF:000002">
    <property type="entry name" value="Ferritin, mitochondrial"/>
    <property type="match status" value="1"/>
</dbReference>
<dbReference type="CDD" id="cd01056">
    <property type="entry name" value="Euk_Ferritin"/>
    <property type="match status" value="1"/>
</dbReference>
<dbReference type="GO" id="GO:0008198">
    <property type="term" value="F:ferrous iron binding"/>
    <property type="evidence" value="ECO:0007669"/>
    <property type="project" value="TreeGrafter"/>
</dbReference>
<comment type="similarity">
    <text evidence="1 6">Belongs to the ferritin family.</text>
</comment>
<proteinExistence type="inferred from homology"/>
<dbReference type="InterPro" id="IPR001519">
    <property type="entry name" value="Ferritin"/>
</dbReference>
<dbReference type="InterPro" id="IPR009040">
    <property type="entry name" value="Ferritin-like_diiron"/>
</dbReference>